<proteinExistence type="predicted"/>
<accession>A0A0C9XQF6</accession>
<dbReference type="EMBL" id="KN833937">
    <property type="protein sequence ID" value="KIK14470.1"/>
    <property type="molecule type" value="Genomic_DNA"/>
</dbReference>
<protein>
    <submittedName>
        <fullName evidence="2">Uncharacterized protein</fullName>
    </submittedName>
</protein>
<evidence type="ECO:0000313" key="3">
    <source>
        <dbReference type="Proteomes" id="UP000054018"/>
    </source>
</evidence>
<organism evidence="2 3">
    <name type="scientific">Pisolithus microcarpus 441</name>
    <dbReference type="NCBI Taxonomy" id="765257"/>
    <lineage>
        <taxon>Eukaryota</taxon>
        <taxon>Fungi</taxon>
        <taxon>Dikarya</taxon>
        <taxon>Basidiomycota</taxon>
        <taxon>Agaricomycotina</taxon>
        <taxon>Agaricomycetes</taxon>
        <taxon>Agaricomycetidae</taxon>
        <taxon>Boletales</taxon>
        <taxon>Sclerodermatineae</taxon>
        <taxon>Pisolithaceae</taxon>
        <taxon>Pisolithus</taxon>
    </lineage>
</organism>
<name>A0A0C9XQF6_9AGAM</name>
<reference evidence="3" key="2">
    <citation type="submission" date="2015-01" db="EMBL/GenBank/DDBJ databases">
        <title>Evolutionary Origins and Diversification of the Mycorrhizal Mutualists.</title>
        <authorList>
            <consortium name="DOE Joint Genome Institute"/>
            <consortium name="Mycorrhizal Genomics Consortium"/>
            <person name="Kohler A."/>
            <person name="Kuo A."/>
            <person name="Nagy L.G."/>
            <person name="Floudas D."/>
            <person name="Copeland A."/>
            <person name="Barry K.W."/>
            <person name="Cichocki N."/>
            <person name="Veneault-Fourrey C."/>
            <person name="LaButti K."/>
            <person name="Lindquist E.A."/>
            <person name="Lipzen A."/>
            <person name="Lundell T."/>
            <person name="Morin E."/>
            <person name="Murat C."/>
            <person name="Riley R."/>
            <person name="Ohm R."/>
            <person name="Sun H."/>
            <person name="Tunlid A."/>
            <person name="Henrissat B."/>
            <person name="Grigoriev I.V."/>
            <person name="Hibbett D.S."/>
            <person name="Martin F."/>
        </authorList>
    </citation>
    <scope>NUCLEOTIDE SEQUENCE [LARGE SCALE GENOMIC DNA]</scope>
    <source>
        <strain evidence="3">441</strain>
    </source>
</reference>
<keyword evidence="3" id="KW-1185">Reference proteome</keyword>
<sequence length="86" mass="9166">MHTQLHLLPPTSHLPLYCLSTRQIHANSKLRSLVSPSAPTTDTTPPRAATSAVTAGSSNSNNHPPGPSCKIYYLVELFACIVDAAK</sequence>
<reference evidence="2 3" key="1">
    <citation type="submission" date="2014-04" db="EMBL/GenBank/DDBJ databases">
        <authorList>
            <consortium name="DOE Joint Genome Institute"/>
            <person name="Kuo A."/>
            <person name="Kohler A."/>
            <person name="Costa M.D."/>
            <person name="Nagy L.G."/>
            <person name="Floudas D."/>
            <person name="Copeland A."/>
            <person name="Barry K.W."/>
            <person name="Cichocki N."/>
            <person name="Veneault-Fourrey C."/>
            <person name="LaButti K."/>
            <person name="Lindquist E.A."/>
            <person name="Lipzen A."/>
            <person name="Lundell T."/>
            <person name="Morin E."/>
            <person name="Murat C."/>
            <person name="Sun H."/>
            <person name="Tunlid A."/>
            <person name="Henrissat B."/>
            <person name="Grigoriev I.V."/>
            <person name="Hibbett D.S."/>
            <person name="Martin F."/>
            <person name="Nordberg H.P."/>
            <person name="Cantor M.N."/>
            <person name="Hua S.X."/>
        </authorList>
    </citation>
    <scope>NUCLEOTIDE SEQUENCE [LARGE SCALE GENOMIC DNA]</scope>
    <source>
        <strain evidence="2 3">441</strain>
    </source>
</reference>
<feature type="compositionally biased region" description="Low complexity" evidence="1">
    <location>
        <begin position="35"/>
        <end position="63"/>
    </location>
</feature>
<dbReference type="Proteomes" id="UP000054018">
    <property type="component" value="Unassembled WGS sequence"/>
</dbReference>
<gene>
    <name evidence="2" type="ORF">PISMIDRAFT_17269</name>
</gene>
<dbReference type="AlphaFoldDB" id="A0A0C9XQF6"/>
<evidence type="ECO:0000313" key="2">
    <source>
        <dbReference type="EMBL" id="KIK14470.1"/>
    </source>
</evidence>
<evidence type="ECO:0000256" key="1">
    <source>
        <dbReference type="SAM" id="MobiDB-lite"/>
    </source>
</evidence>
<dbReference type="HOGENOM" id="CLU_191667_0_0_1"/>
<feature type="region of interest" description="Disordered" evidence="1">
    <location>
        <begin position="30"/>
        <end position="65"/>
    </location>
</feature>